<organism evidence="10 11">
    <name type="scientific">Salipaludibacillus agaradhaerens</name>
    <name type="common">Bacillus agaradhaerens</name>
    <dbReference type="NCBI Taxonomy" id="76935"/>
    <lineage>
        <taxon>Bacteria</taxon>
        <taxon>Bacillati</taxon>
        <taxon>Bacillota</taxon>
        <taxon>Bacilli</taxon>
        <taxon>Bacillales</taxon>
        <taxon>Bacillaceae</taxon>
    </lineage>
</organism>
<comment type="subcellular location">
    <subcellularLocation>
        <location evidence="1">Membrane</location>
        <topology evidence="1">Multi-pass membrane protein</topology>
    </subcellularLocation>
</comment>
<sequence>MTNIGESRSHRFFLIAGDLFCILAAYISAFYIRYLDFPDRNWEAFISLLPWILLIGLFFISVYELYALDRKNTISDIVRKILVASSLMTFLTMAASYLFREFAMPRSVVLIAAVFMVILMVIFKVIYLKLTRGSVIGKVLLIGNESNTDKLINKIKHPMLKGTKVQHISGDSTIEHIDYCLEDCDYVVLCTDISKESKSQVIYHAMERNKVVYVIPTLYELLLQRASITPLEDTLVMGVQPFGLTWDKVFVKRVFDFVASLLLLVLISPLMLFVAVIVKLDDPKGKVIYSQERLGKHDKPFTIYKFRSMITGAENKTGPVLATSDDDRITKVGKFIRSTRLDELPQLFNVLKGDMSLVGPRPEREFFIKQLSEEYYHYGYRNRVQPGITGYAQVMGKYSTGVEDKLRFDLYYIRNYSLWLDIIILLKTFLVIFDRSKSEGTGDASEDKDKSDGDRQEVSQTKSRSTLNL</sequence>
<dbReference type="AlphaFoldDB" id="A0A9Q4AX57"/>
<feature type="domain" description="Bacterial sugar transferase" evidence="9">
    <location>
        <begin position="252"/>
        <end position="433"/>
    </location>
</feature>
<feature type="compositionally biased region" description="Polar residues" evidence="7">
    <location>
        <begin position="458"/>
        <end position="469"/>
    </location>
</feature>
<proteinExistence type="inferred from homology"/>
<keyword evidence="6 8" id="KW-0472">Membrane</keyword>
<dbReference type="InterPro" id="IPR003362">
    <property type="entry name" value="Bact_transf"/>
</dbReference>
<dbReference type="RefSeq" id="WP_257819566.1">
    <property type="nucleotide sequence ID" value="NZ_JABXYM010000001.1"/>
</dbReference>
<comment type="similarity">
    <text evidence="2">Belongs to the bacterial sugar transferase family.</text>
</comment>
<name>A0A9Q4AX57_SALAG</name>
<keyword evidence="11" id="KW-1185">Reference proteome</keyword>
<evidence type="ECO:0000256" key="7">
    <source>
        <dbReference type="SAM" id="MobiDB-lite"/>
    </source>
</evidence>
<feature type="compositionally biased region" description="Basic and acidic residues" evidence="7">
    <location>
        <begin position="438"/>
        <end position="457"/>
    </location>
</feature>
<feature type="transmembrane region" description="Helical" evidence="8">
    <location>
        <begin position="254"/>
        <end position="278"/>
    </location>
</feature>
<gene>
    <name evidence="10" type="ORF">HXA33_00075</name>
</gene>
<keyword evidence="5 8" id="KW-1133">Transmembrane helix</keyword>
<protein>
    <submittedName>
        <fullName evidence="10">Sugar transferase</fullName>
    </submittedName>
</protein>
<feature type="region of interest" description="Disordered" evidence="7">
    <location>
        <begin position="438"/>
        <end position="469"/>
    </location>
</feature>
<keyword evidence="3 10" id="KW-0808">Transferase</keyword>
<dbReference type="NCBIfam" id="TIGR03025">
    <property type="entry name" value="EPS_sugtrans"/>
    <property type="match status" value="1"/>
</dbReference>
<dbReference type="EMBL" id="JABXYM010000001">
    <property type="protein sequence ID" value="MCR6094942.1"/>
    <property type="molecule type" value="Genomic_DNA"/>
</dbReference>
<dbReference type="Proteomes" id="UP001057753">
    <property type="component" value="Unassembled WGS sequence"/>
</dbReference>
<dbReference type="PANTHER" id="PTHR30576:SF0">
    <property type="entry name" value="UNDECAPRENYL-PHOSPHATE N-ACETYLGALACTOSAMINYL 1-PHOSPHATE TRANSFERASE-RELATED"/>
    <property type="match status" value="1"/>
</dbReference>
<evidence type="ECO:0000256" key="4">
    <source>
        <dbReference type="ARBA" id="ARBA00022692"/>
    </source>
</evidence>
<evidence type="ECO:0000256" key="8">
    <source>
        <dbReference type="SAM" id="Phobius"/>
    </source>
</evidence>
<evidence type="ECO:0000256" key="2">
    <source>
        <dbReference type="ARBA" id="ARBA00006464"/>
    </source>
</evidence>
<keyword evidence="4 8" id="KW-0812">Transmembrane</keyword>
<evidence type="ECO:0000256" key="3">
    <source>
        <dbReference type="ARBA" id="ARBA00022679"/>
    </source>
</evidence>
<feature type="transmembrane region" description="Helical" evidence="8">
    <location>
        <begin position="12"/>
        <end position="32"/>
    </location>
</feature>
<feature type="transmembrane region" description="Helical" evidence="8">
    <location>
        <begin position="105"/>
        <end position="128"/>
    </location>
</feature>
<evidence type="ECO:0000313" key="10">
    <source>
        <dbReference type="EMBL" id="MCR6094942.1"/>
    </source>
</evidence>
<dbReference type="InterPro" id="IPR017475">
    <property type="entry name" value="EPS_sugar_tfrase"/>
</dbReference>
<reference evidence="10" key="1">
    <citation type="submission" date="2020-06" db="EMBL/GenBank/DDBJ databases">
        <title>Insight into the genomes of haloalkaliphilic bacilli from Kenyan soda lakes.</title>
        <authorList>
            <person name="Mwirichia R."/>
            <person name="Villamizar G.C."/>
            <person name="Poehlein A."/>
            <person name="Mugweru J."/>
            <person name="Kipnyargis A."/>
            <person name="Kiplimo D."/>
            <person name="Orwa P."/>
            <person name="Daniel R."/>
        </authorList>
    </citation>
    <scope>NUCLEOTIDE SEQUENCE</scope>
    <source>
        <strain evidence="10">B1096_S55</strain>
    </source>
</reference>
<dbReference type="GO" id="GO:0016020">
    <property type="term" value="C:membrane"/>
    <property type="evidence" value="ECO:0007669"/>
    <property type="project" value="UniProtKB-SubCell"/>
</dbReference>
<dbReference type="PANTHER" id="PTHR30576">
    <property type="entry name" value="COLANIC BIOSYNTHESIS UDP-GLUCOSE LIPID CARRIER TRANSFERASE"/>
    <property type="match status" value="1"/>
</dbReference>
<dbReference type="GO" id="GO:0016780">
    <property type="term" value="F:phosphotransferase activity, for other substituted phosphate groups"/>
    <property type="evidence" value="ECO:0007669"/>
    <property type="project" value="TreeGrafter"/>
</dbReference>
<accession>A0A9Q4AX57</accession>
<feature type="transmembrane region" description="Helical" evidence="8">
    <location>
        <begin position="78"/>
        <end position="99"/>
    </location>
</feature>
<evidence type="ECO:0000259" key="9">
    <source>
        <dbReference type="Pfam" id="PF02397"/>
    </source>
</evidence>
<dbReference type="Pfam" id="PF02397">
    <property type="entry name" value="Bac_transf"/>
    <property type="match status" value="1"/>
</dbReference>
<evidence type="ECO:0000256" key="5">
    <source>
        <dbReference type="ARBA" id="ARBA00022989"/>
    </source>
</evidence>
<evidence type="ECO:0000313" key="11">
    <source>
        <dbReference type="Proteomes" id="UP001057753"/>
    </source>
</evidence>
<comment type="caution">
    <text evidence="10">The sequence shown here is derived from an EMBL/GenBank/DDBJ whole genome shotgun (WGS) entry which is preliminary data.</text>
</comment>
<evidence type="ECO:0000256" key="1">
    <source>
        <dbReference type="ARBA" id="ARBA00004141"/>
    </source>
</evidence>
<feature type="transmembrane region" description="Helical" evidence="8">
    <location>
        <begin position="44"/>
        <end position="66"/>
    </location>
</feature>
<evidence type="ECO:0000256" key="6">
    <source>
        <dbReference type="ARBA" id="ARBA00023136"/>
    </source>
</evidence>